<reference evidence="9" key="1">
    <citation type="journal article" date="2019" name="Int. J. Syst. Evol. Microbiol.">
        <title>The Global Catalogue of Microorganisms (GCM) 10K type strain sequencing project: providing services to taxonomists for standard genome sequencing and annotation.</title>
        <authorList>
            <consortium name="The Broad Institute Genomics Platform"/>
            <consortium name="The Broad Institute Genome Sequencing Center for Infectious Disease"/>
            <person name="Wu L."/>
            <person name="Ma J."/>
        </authorList>
    </citation>
    <scope>NUCLEOTIDE SEQUENCE [LARGE SCALE GENOMIC DNA]</scope>
    <source>
        <strain evidence="9">JCM 17561</strain>
    </source>
</reference>
<evidence type="ECO:0000256" key="5">
    <source>
        <dbReference type="SAM" id="Phobius"/>
    </source>
</evidence>
<comment type="caution">
    <text evidence="8">The sequence shown here is derived from an EMBL/GenBank/DDBJ whole genome shotgun (WGS) entry which is preliminary data.</text>
</comment>
<dbReference type="CDD" id="cd06225">
    <property type="entry name" value="HAMP"/>
    <property type="match status" value="1"/>
</dbReference>
<feature type="transmembrane region" description="Helical" evidence="5">
    <location>
        <begin position="6"/>
        <end position="25"/>
    </location>
</feature>
<organism evidence="8 9">
    <name type="scientific">Comamonas faecalis</name>
    <dbReference type="NCBI Taxonomy" id="1387849"/>
    <lineage>
        <taxon>Bacteria</taxon>
        <taxon>Pseudomonadati</taxon>
        <taxon>Pseudomonadota</taxon>
        <taxon>Betaproteobacteria</taxon>
        <taxon>Burkholderiales</taxon>
        <taxon>Comamonadaceae</taxon>
        <taxon>Comamonas</taxon>
    </lineage>
</organism>
<accession>A0ABP7RJL3</accession>
<feature type="domain" description="Methyl-accepting transducer" evidence="6">
    <location>
        <begin position="266"/>
        <end position="495"/>
    </location>
</feature>
<name>A0ABP7RJL3_9BURK</name>
<dbReference type="InterPro" id="IPR051310">
    <property type="entry name" value="MCP_chemotaxis"/>
</dbReference>
<feature type="domain" description="HAMP" evidence="7">
    <location>
        <begin position="205"/>
        <end position="261"/>
    </location>
</feature>
<dbReference type="EMBL" id="BAABBP010000020">
    <property type="protein sequence ID" value="GAA3998489.1"/>
    <property type="molecule type" value="Genomic_DNA"/>
</dbReference>
<keyword evidence="9" id="KW-1185">Reference proteome</keyword>
<dbReference type="InterPro" id="IPR024478">
    <property type="entry name" value="HlyB_4HB_MCP"/>
</dbReference>
<evidence type="ECO:0000313" key="9">
    <source>
        <dbReference type="Proteomes" id="UP001501627"/>
    </source>
</evidence>
<feature type="compositionally biased region" description="Low complexity" evidence="4">
    <location>
        <begin position="538"/>
        <end position="584"/>
    </location>
</feature>
<gene>
    <name evidence="8" type="ORF">GCM10022279_22790</name>
</gene>
<dbReference type="Pfam" id="PF00015">
    <property type="entry name" value="MCPsignal"/>
    <property type="match status" value="1"/>
</dbReference>
<protein>
    <recommendedName>
        <fullName evidence="10">HAMP domain-containing protein</fullName>
    </recommendedName>
</protein>
<dbReference type="CDD" id="cd11386">
    <property type="entry name" value="MCP_signal"/>
    <property type="match status" value="1"/>
</dbReference>
<evidence type="ECO:0000313" key="8">
    <source>
        <dbReference type="EMBL" id="GAA3998489.1"/>
    </source>
</evidence>
<dbReference type="InterPro" id="IPR003660">
    <property type="entry name" value="HAMP_dom"/>
</dbReference>
<keyword evidence="3" id="KW-0807">Transducer</keyword>
<dbReference type="Proteomes" id="UP001501627">
    <property type="component" value="Unassembled WGS sequence"/>
</dbReference>
<dbReference type="InterPro" id="IPR004089">
    <property type="entry name" value="MCPsignal_dom"/>
</dbReference>
<evidence type="ECO:0008006" key="10">
    <source>
        <dbReference type="Google" id="ProtNLM"/>
    </source>
</evidence>
<dbReference type="SMART" id="SM00304">
    <property type="entry name" value="HAMP"/>
    <property type="match status" value="1"/>
</dbReference>
<evidence type="ECO:0000256" key="1">
    <source>
        <dbReference type="ARBA" id="ARBA00022481"/>
    </source>
</evidence>
<dbReference type="PROSITE" id="PS50111">
    <property type="entry name" value="CHEMOTAXIS_TRANSDUC_2"/>
    <property type="match status" value="1"/>
</dbReference>
<evidence type="ECO:0000259" key="7">
    <source>
        <dbReference type="PROSITE" id="PS50885"/>
    </source>
</evidence>
<sequence length="595" mass="61965">MSHKLWVAVIAIIVMLIAVVGFAGYRSSQSQAHADDVGRELAQRVEMALHWQGLTDANAARTQAMIISSDSQVGAEFKDAISATSAQISKIQKALETLAQTDADKAQMAKIAEARAAMLGLRKQANELRDAYRADDAAVLIQQQYNPAVRAYLAALSDFVTLQQDYARQQQVLLGADRLRTVQIAGVLVALVLVFIVVGAFFLIRSIQQPLAQASGMADRIARGDLTQRTTRAGQLQRGDEFGVLMQSLEGMRASLARMVQDVRHSSDSIAVASSQIASGNQDLSSRTEATSSNLQQTAAAMEEFTSTIQQSSGSASQASQLAASASEVAQRGGAVVAQVVSTMEDIQDSSRKIADINSVIDGIAFQTNILALNAAVEAARAGEQGRGFAVVAGEVRQLAQRSAEAARQIKDLIGASVERVDSGSRLVQGAGQTMQEVVQSVQRVADMMGEITAAAAEQSAGVTQVNQAVGQLDQMTQQNAALVEESAAAAQSLREQAAQLSTVVSAFRVDGMAPLAQQGGRGGAGAAAALAPAAAAPLPAGGGQPAAIQTPPARRAVPAKPAAPARPAAAPARPAPKPLAVAAMADDEGEWESF</sequence>
<comment type="similarity">
    <text evidence="2">Belongs to the methyl-accepting chemotaxis (MCP) protein family.</text>
</comment>
<evidence type="ECO:0000256" key="3">
    <source>
        <dbReference type="PROSITE-ProRule" id="PRU00284"/>
    </source>
</evidence>
<proteinExistence type="inferred from homology"/>
<dbReference type="InterPro" id="IPR047347">
    <property type="entry name" value="YvaQ-like_sensor"/>
</dbReference>
<dbReference type="CDD" id="cd19411">
    <property type="entry name" value="MCP2201-like_sensor"/>
    <property type="match status" value="1"/>
</dbReference>
<keyword evidence="5" id="KW-0812">Transmembrane</keyword>
<dbReference type="SUPFAM" id="SSF58104">
    <property type="entry name" value="Methyl-accepting chemotaxis protein (MCP) signaling domain"/>
    <property type="match status" value="1"/>
</dbReference>
<keyword evidence="5" id="KW-0472">Membrane</keyword>
<evidence type="ECO:0000259" key="6">
    <source>
        <dbReference type="PROSITE" id="PS50111"/>
    </source>
</evidence>
<keyword evidence="1" id="KW-0488">Methylation</keyword>
<dbReference type="Gene3D" id="1.10.287.950">
    <property type="entry name" value="Methyl-accepting chemotaxis protein"/>
    <property type="match status" value="1"/>
</dbReference>
<evidence type="ECO:0000256" key="4">
    <source>
        <dbReference type="SAM" id="MobiDB-lite"/>
    </source>
</evidence>
<feature type="transmembrane region" description="Helical" evidence="5">
    <location>
        <begin position="184"/>
        <end position="204"/>
    </location>
</feature>
<dbReference type="Pfam" id="PF12729">
    <property type="entry name" value="4HB_MCP_1"/>
    <property type="match status" value="1"/>
</dbReference>
<dbReference type="PANTHER" id="PTHR43531">
    <property type="entry name" value="PROTEIN ICFG"/>
    <property type="match status" value="1"/>
</dbReference>
<feature type="region of interest" description="Disordered" evidence="4">
    <location>
        <begin position="538"/>
        <end position="595"/>
    </location>
</feature>
<dbReference type="PANTHER" id="PTHR43531:SF14">
    <property type="entry name" value="METHYL-ACCEPTING CHEMOTAXIS PROTEIN I-RELATED"/>
    <property type="match status" value="1"/>
</dbReference>
<dbReference type="Pfam" id="PF00672">
    <property type="entry name" value="HAMP"/>
    <property type="match status" value="1"/>
</dbReference>
<keyword evidence="5" id="KW-1133">Transmembrane helix</keyword>
<dbReference type="SMART" id="SM00283">
    <property type="entry name" value="MA"/>
    <property type="match status" value="1"/>
</dbReference>
<dbReference type="PROSITE" id="PS50885">
    <property type="entry name" value="HAMP"/>
    <property type="match status" value="1"/>
</dbReference>
<feature type="compositionally biased region" description="Acidic residues" evidence="4">
    <location>
        <begin position="586"/>
        <end position="595"/>
    </location>
</feature>
<evidence type="ECO:0000256" key="2">
    <source>
        <dbReference type="ARBA" id="ARBA00029447"/>
    </source>
</evidence>